<keyword evidence="7" id="KW-0963">Cytoplasm</keyword>
<dbReference type="GO" id="GO:0048029">
    <property type="term" value="F:monosaccharide binding"/>
    <property type="evidence" value="ECO:0007669"/>
    <property type="project" value="TreeGrafter"/>
</dbReference>
<dbReference type="UniPathway" id="UPA00109">
    <property type="reaction ID" value="UER00181"/>
</dbReference>
<evidence type="ECO:0000256" key="2">
    <source>
        <dbReference type="ARBA" id="ARBA00006604"/>
    </source>
</evidence>
<evidence type="ECO:0000256" key="8">
    <source>
        <dbReference type="RuleBase" id="RU000612"/>
    </source>
</evidence>
<comment type="catalytic activity">
    <reaction evidence="6 7 8">
        <text>alpha-D-glucose 6-phosphate = beta-D-fructose 6-phosphate</text>
        <dbReference type="Rhea" id="RHEA:11816"/>
        <dbReference type="ChEBI" id="CHEBI:57634"/>
        <dbReference type="ChEBI" id="CHEBI:58225"/>
        <dbReference type="EC" id="5.3.1.9"/>
    </reaction>
</comment>
<dbReference type="GO" id="GO:0097367">
    <property type="term" value="F:carbohydrate derivative binding"/>
    <property type="evidence" value="ECO:0007669"/>
    <property type="project" value="InterPro"/>
</dbReference>
<dbReference type="InterPro" id="IPR035476">
    <property type="entry name" value="SIS_PGI_1"/>
</dbReference>
<dbReference type="EC" id="5.3.1.9" evidence="7"/>
<proteinExistence type="inferred from homology"/>
<name>A0A1F7W5V3_9BACT</name>
<evidence type="ECO:0000313" key="9">
    <source>
        <dbReference type="EMBL" id="OGL98195.1"/>
    </source>
</evidence>
<dbReference type="Pfam" id="PF00342">
    <property type="entry name" value="PGI"/>
    <property type="match status" value="1"/>
</dbReference>
<dbReference type="InterPro" id="IPR046348">
    <property type="entry name" value="SIS_dom_sf"/>
</dbReference>
<evidence type="ECO:0000313" key="10">
    <source>
        <dbReference type="Proteomes" id="UP000176501"/>
    </source>
</evidence>
<feature type="active site" evidence="7">
    <location>
        <position position="299"/>
    </location>
</feature>
<dbReference type="InterPro" id="IPR018189">
    <property type="entry name" value="Phosphoglucose_isomerase_CS"/>
</dbReference>
<comment type="function">
    <text evidence="7">Catalyzes the reversible isomerization of glucose-6-phosphate to fructose-6-phosphate.</text>
</comment>
<dbReference type="GO" id="GO:0051156">
    <property type="term" value="P:glucose 6-phosphate metabolic process"/>
    <property type="evidence" value="ECO:0007669"/>
    <property type="project" value="TreeGrafter"/>
</dbReference>
<dbReference type="GO" id="GO:0004347">
    <property type="term" value="F:glucose-6-phosphate isomerase activity"/>
    <property type="evidence" value="ECO:0007669"/>
    <property type="project" value="UniProtKB-UniRule"/>
</dbReference>
<reference evidence="9 10" key="1">
    <citation type="journal article" date="2016" name="Nat. Commun.">
        <title>Thousands of microbial genomes shed light on interconnected biogeochemical processes in an aquifer system.</title>
        <authorList>
            <person name="Anantharaman K."/>
            <person name="Brown C.T."/>
            <person name="Hug L.A."/>
            <person name="Sharon I."/>
            <person name="Castelle C.J."/>
            <person name="Probst A.J."/>
            <person name="Thomas B.C."/>
            <person name="Singh A."/>
            <person name="Wilkins M.J."/>
            <person name="Karaoz U."/>
            <person name="Brodie E.L."/>
            <person name="Williams K.H."/>
            <person name="Hubbard S.S."/>
            <person name="Banfield J.F."/>
        </authorList>
    </citation>
    <scope>NUCLEOTIDE SEQUENCE [LARGE SCALE GENOMIC DNA]</scope>
</reference>
<evidence type="ECO:0000256" key="7">
    <source>
        <dbReference type="HAMAP-Rule" id="MF_00473"/>
    </source>
</evidence>
<comment type="pathway">
    <text evidence="1 7 8">Carbohydrate degradation; glycolysis; D-glyceraldehyde 3-phosphate and glycerone phosphate from D-glucose: step 2/4.</text>
</comment>
<comment type="caution">
    <text evidence="9">The sequence shown here is derived from an EMBL/GenBank/DDBJ whole genome shotgun (WGS) entry which is preliminary data.</text>
</comment>
<dbReference type="GO" id="GO:0006096">
    <property type="term" value="P:glycolytic process"/>
    <property type="evidence" value="ECO:0007669"/>
    <property type="project" value="UniProtKB-UniRule"/>
</dbReference>
<dbReference type="InterPro" id="IPR001672">
    <property type="entry name" value="G6P_Isomerase"/>
</dbReference>
<keyword evidence="4 7" id="KW-0324">Glycolysis</keyword>
<dbReference type="PANTHER" id="PTHR11469">
    <property type="entry name" value="GLUCOSE-6-PHOSPHATE ISOMERASE"/>
    <property type="match status" value="1"/>
</dbReference>
<dbReference type="AlphaFoldDB" id="A0A1F7W5V3"/>
<dbReference type="PROSITE" id="PS51463">
    <property type="entry name" value="P_GLUCOSE_ISOMERASE_3"/>
    <property type="match status" value="1"/>
</dbReference>
<accession>A0A1F7W5V3</accession>
<evidence type="ECO:0000256" key="5">
    <source>
        <dbReference type="ARBA" id="ARBA00023235"/>
    </source>
</evidence>
<feature type="active site" description="Proton donor" evidence="7">
    <location>
        <position position="274"/>
    </location>
</feature>
<sequence length="422" mass="47242">MESFLTYDDRNMRITDAERRSVRKAVLEAHMRIEKARVRGEREFLDLPFDLRSMTAIARAARRVQKRFTHMIIVGIGGSDLGARTIWQALGGSKATLTFASNPDPESISHLLTSIDWKQTAMNVVSKSGTTLETMAIFMVLRESLIKEVGTKHHAEHIFVTTEPSPDSPLFQIATEEAYEVIPHPLNIGGRFSVLSGVGLFPAAVSGANVRRILAGARTAETERRERKCESVAARFALNQFISMTKYARTNHVLMAYADLLSQFGFWYRQIWAESLGKVRHGVSIGPTPIAAIGAIDQHSQIQLYNEGPDDKTTTFIEVERFRRSIRIPKVWGNHEAFDYIGGLSLERILHDERAGTEHALTMHHRPSGTLRIHAISPESLGSLFITFEAATAYMGELMGVNAYNQPGVEEGKREARRLLSR</sequence>
<evidence type="ECO:0000256" key="6">
    <source>
        <dbReference type="ARBA" id="ARBA00029321"/>
    </source>
</evidence>
<dbReference type="UniPathway" id="UPA00138"/>
<dbReference type="PRINTS" id="PR00662">
    <property type="entry name" value="G6PISOMERASE"/>
</dbReference>
<organism evidence="9 10">
    <name type="scientific">Candidatus Uhrbacteria bacterium RIFOXYB2_FULL_57_15</name>
    <dbReference type="NCBI Taxonomy" id="1802422"/>
    <lineage>
        <taxon>Bacteria</taxon>
        <taxon>Candidatus Uhriibacteriota</taxon>
    </lineage>
</organism>
<dbReference type="SUPFAM" id="SSF53697">
    <property type="entry name" value="SIS domain"/>
    <property type="match status" value="1"/>
</dbReference>
<gene>
    <name evidence="7" type="primary">pgi</name>
    <name evidence="9" type="ORF">A2304_03735</name>
</gene>
<dbReference type="Gene3D" id="3.40.50.10490">
    <property type="entry name" value="Glucose-6-phosphate isomerase like protein, domain 1"/>
    <property type="match status" value="2"/>
</dbReference>
<dbReference type="GO" id="GO:0005829">
    <property type="term" value="C:cytosol"/>
    <property type="evidence" value="ECO:0007669"/>
    <property type="project" value="TreeGrafter"/>
</dbReference>
<dbReference type="HAMAP" id="MF_00473">
    <property type="entry name" value="G6P_isomerase"/>
    <property type="match status" value="1"/>
</dbReference>
<keyword evidence="3 7" id="KW-0312">Gluconeogenesis</keyword>
<dbReference type="GO" id="GO:0006094">
    <property type="term" value="P:gluconeogenesis"/>
    <property type="evidence" value="ECO:0007669"/>
    <property type="project" value="UniProtKB-UniRule"/>
</dbReference>
<comment type="subcellular location">
    <subcellularLocation>
        <location evidence="7">Cytoplasm</location>
    </subcellularLocation>
</comment>
<dbReference type="InterPro" id="IPR035482">
    <property type="entry name" value="SIS_PGI_2"/>
</dbReference>
<evidence type="ECO:0000256" key="3">
    <source>
        <dbReference type="ARBA" id="ARBA00022432"/>
    </source>
</evidence>
<dbReference type="CDD" id="cd05015">
    <property type="entry name" value="SIS_PGI_1"/>
    <property type="match status" value="1"/>
</dbReference>
<dbReference type="PROSITE" id="PS00174">
    <property type="entry name" value="P_GLUCOSE_ISOMERASE_2"/>
    <property type="match status" value="1"/>
</dbReference>
<dbReference type="EMBL" id="MGFE01000022">
    <property type="protein sequence ID" value="OGL98195.1"/>
    <property type="molecule type" value="Genomic_DNA"/>
</dbReference>
<dbReference type="CDD" id="cd05016">
    <property type="entry name" value="SIS_PGI_2"/>
    <property type="match status" value="1"/>
</dbReference>
<feature type="active site" evidence="7">
    <location>
        <position position="413"/>
    </location>
</feature>
<comment type="similarity">
    <text evidence="2 7 8">Belongs to the GPI family.</text>
</comment>
<dbReference type="PANTHER" id="PTHR11469:SF1">
    <property type="entry name" value="GLUCOSE-6-PHOSPHATE ISOMERASE"/>
    <property type="match status" value="1"/>
</dbReference>
<dbReference type="Proteomes" id="UP000176501">
    <property type="component" value="Unassembled WGS sequence"/>
</dbReference>
<evidence type="ECO:0000256" key="1">
    <source>
        <dbReference type="ARBA" id="ARBA00004926"/>
    </source>
</evidence>
<keyword evidence="5 7" id="KW-0413">Isomerase</keyword>
<protein>
    <recommendedName>
        <fullName evidence="7">Glucose-6-phosphate isomerase</fullName>
        <shortName evidence="7">GPI</shortName>
        <ecNumber evidence="7">5.3.1.9</ecNumber>
    </recommendedName>
    <alternativeName>
        <fullName evidence="7">Phosphoglucose isomerase</fullName>
        <shortName evidence="7">PGI</shortName>
    </alternativeName>
    <alternativeName>
        <fullName evidence="7">Phosphohexose isomerase</fullName>
        <shortName evidence="7">PHI</shortName>
    </alternativeName>
</protein>
<comment type="pathway">
    <text evidence="7">Carbohydrate biosynthesis; gluconeogenesis.</text>
</comment>
<evidence type="ECO:0000256" key="4">
    <source>
        <dbReference type="ARBA" id="ARBA00023152"/>
    </source>
</evidence>